<gene>
    <name evidence="2" type="ORF">S06H3_52180</name>
</gene>
<dbReference type="Pfam" id="PF13730">
    <property type="entry name" value="HTH_36"/>
    <property type="match status" value="1"/>
</dbReference>
<feature type="non-terminal residue" evidence="2">
    <location>
        <position position="205"/>
    </location>
</feature>
<reference evidence="2" key="1">
    <citation type="journal article" date="2014" name="Front. Microbiol.">
        <title>High frequency of phylogenetically diverse reductive dehalogenase-homologous genes in deep subseafloor sedimentary metagenomes.</title>
        <authorList>
            <person name="Kawai M."/>
            <person name="Futagami T."/>
            <person name="Toyoda A."/>
            <person name="Takaki Y."/>
            <person name="Nishi S."/>
            <person name="Hori S."/>
            <person name="Arai W."/>
            <person name="Tsubouchi T."/>
            <person name="Morono Y."/>
            <person name="Uchiyama I."/>
            <person name="Ito T."/>
            <person name="Fujiyama A."/>
            <person name="Inagaki F."/>
            <person name="Takami H."/>
        </authorList>
    </citation>
    <scope>NUCLEOTIDE SEQUENCE</scope>
    <source>
        <strain evidence="2">Expedition CK06-06</strain>
    </source>
</reference>
<evidence type="ECO:0000313" key="2">
    <source>
        <dbReference type="EMBL" id="GAI42279.1"/>
    </source>
</evidence>
<proteinExistence type="predicted"/>
<feature type="region of interest" description="Disordered" evidence="1">
    <location>
        <begin position="179"/>
        <end position="205"/>
    </location>
</feature>
<protein>
    <submittedName>
        <fullName evidence="2">Uncharacterized protein</fullName>
    </submittedName>
</protein>
<evidence type="ECO:0000256" key="1">
    <source>
        <dbReference type="SAM" id="MobiDB-lite"/>
    </source>
</evidence>
<dbReference type="EMBL" id="BARV01033167">
    <property type="protein sequence ID" value="GAI42279.1"/>
    <property type="molecule type" value="Genomic_DNA"/>
</dbReference>
<sequence length="205" mass="23487">MELIMAKQRTGRKAGTQKDKTAYWELPWVKKVMQGQYSFYDKLLFMRMASFGVGGCWMDNETLADRLGCCERYVTEGIANLWDGGELWITGWNSSKRRIYAVRNPEVVAMATAWYQKECKAGKVTDKADFYRKMRSRGSTTWNDSTRLVEQECQVGGTIVPGNTEQECQVHISKSRVRIEEPELRRPDSSSPVNEQPNPPANEVE</sequence>
<accession>X1QG68</accession>
<organism evidence="2">
    <name type="scientific">marine sediment metagenome</name>
    <dbReference type="NCBI Taxonomy" id="412755"/>
    <lineage>
        <taxon>unclassified sequences</taxon>
        <taxon>metagenomes</taxon>
        <taxon>ecological metagenomes</taxon>
    </lineage>
</organism>
<comment type="caution">
    <text evidence="2">The sequence shown here is derived from an EMBL/GenBank/DDBJ whole genome shotgun (WGS) entry which is preliminary data.</text>
</comment>
<dbReference type="AlphaFoldDB" id="X1QG68"/>
<feature type="compositionally biased region" description="Basic and acidic residues" evidence="1">
    <location>
        <begin position="179"/>
        <end position="188"/>
    </location>
</feature>
<name>X1QG68_9ZZZZ</name>